<protein>
    <submittedName>
        <fullName evidence="2">Unannotated protein</fullName>
    </submittedName>
</protein>
<dbReference type="AntiFam" id="ANF00142">
    <property type="entry name" value="Shadow ORF (opposite yadG)"/>
</dbReference>
<dbReference type="EMBL" id="CAFBLR010000127">
    <property type="protein sequence ID" value="CAB4879970.1"/>
    <property type="molecule type" value="Genomic_DNA"/>
</dbReference>
<evidence type="ECO:0000256" key="1">
    <source>
        <dbReference type="SAM" id="MobiDB-lite"/>
    </source>
</evidence>
<name>A0A6J7EFB5_9ZZZZ</name>
<dbReference type="AlphaFoldDB" id="A0A6J7EFB5"/>
<feature type="region of interest" description="Disordered" evidence="1">
    <location>
        <begin position="247"/>
        <end position="279"/>
    </location>
</feature>
<organism evidence="2">
    <name type="scientific">freshwater metagenome</name>
    <dbReference type="NCBI Taxonomy" id="449393"/>
    <lineage>
        <taxon>unclassified sequences</taxon>
        <taxon>metagenomes</taxon>
        <taxon>ecological metagenomes</taxon>
    </lineage>
</organism>
<evidence type="ECO:0000313" key="2">
    <source>
        <dbReference type="EMBL" id="CAB4879970.1"/>
    </source>
</evidence>
<accession>A0A6J7EFB5</accession>
<proteinExistence type="predicted"/>
<dbReference type="AntiFam" id="ANF00095">
    <property type="entry name" value="Shadow ORF (opposite ABC transporters)"/>
</dbReference>
<gene>
    <name evidence="2" type="ORF">UFOPK3417_01274</name>
</gene>
<reference evidence="2" key="1">
    <citation type="submission" date="2020-05" db="EMBL/GenBank/DDBJ databases">
        <authorList>
            <person name="Chiriac C."/>
            <person name="Salcher M."/>
            <person name="Ghai R."/>
            <person name="Kavagutti S V."/>
        </authorList>
    </citation>
    <scope>NUCLEOTIDE SEQUENCE</scope>
</reference>
<sequence>MRDEDKGDADLALDALEFDLHGLPKLQVEGCEWLVEQERRRQVDQRTGERNPLLLTTGELSRSACSVVGEAHRLEHLVRPLLDLGLGYPVTPQAERHVVEHRHVGEQGVLLEHRVDLPTVGRHTRLVLTVEEHSTGGRLLEAGDRAQQCGLATSRWAQKRKELTATDAEIGLVYGNEGPELLADPLESDDFFRRTHGRPCGRSQLLNAPDSSGVMSDRELQCGIERFRGATVTRRLQLYPTRRPIACSGGHRPLPGQSARARMSTDDYHTAPAHYRGPP</sequence>